<dbReference type="InterPro" id="IPR035919">
    <property type="entry name" value="EAL_sf"/>
</dbReference>
<dbReference type="SUPFAM" id="SSF109604">
    <property type="entry name" value="HD-domain/PDEase-like"/>
    <property type="match status" value="1"/>
</dbReference>
<evidence type="ECO:0000259" key="1">
    <source>
        <dbReference type="PROSITE" id="PS50883"/>
    </source>
</evidence>
<dbReference type="PROSITE" id="PS51833">
    <property type="entry name" value="HDOD"/>
    <property type="match status" value="1"/>
</dbReference>
<dbReference type="PANTHER" id="PTHR33525">
    <property type="match status" value="1"/>
</dbReference>
<dbReference type="AlphaFoldDB" id="A0A1V4T3D5"/>
<dbReference type="SMART" id="SM00052">
    <property type="entry name" value="EAL"/>
    <property type="match status" value="1"/>
</dbReference>
<dbReference type="EMBL" id="MTSM01000013">
    <property type="protein sequence ID" value="OPX55066.1"/>
    <property type="molecule type" value="Genomic_DNA"/>
</dbReference>
<dbReference type="RefSeq" id="WP_080051873.1">
    <property type="nucleotide sequence ID" value="NZ_MTSM01000013.1"/>
</dbReference>
<dbReference type="Gene3D" id="3.20.20.450">
    <property type="entry name" value="EAL domain"/>
    <property type="match status" value="1"/>
</dbReference>
<dbReference type="InterPro" id="IPR001633">
    <property type="entry name" value="EAL_dom"/>
</dbReference>
<protein>
    <recommendedName>
        <fullName evidence="5">HDOD domain-containing protein</fullName>
    </recommendedName>
</protein>
<dbReference type="Pfam" id="PF00563">
    <property type="entry name" value="EAL"/>
    <property type="match status" value="1"/>
</dbReference>
<reference evidence="3 4" key="1">
    <citation type="submission" date="2017-01" db="EMBL/GenBank/DDBJ databases">
        <title>Genome Sequencing of a Marine Spirillum, Oceanospirillum multiglobuliferum ATCC 33336, from Japan.</title>
        <authorList>
            <person name="Carney J.G."/>
            <person name="Trachtenberg A.M."/>
            <person name="Rheaume B.A."/>
            <person name="Linnane J.D."/>
            <person name="Pitts N.L."/>
            <person name="Mykles D.L."/>
            <person name="Maclea K.S."/>
        </authorList>
    </citation>
    <scope>NUCLEOTIDE SEQUENCE [LARGE SCALE GENOMIC DNA]</scope>
    <source>
        <strain evidence="3 4">ATCC 33336</strain>
    </source>
</reference>
<name>A0A1V4T3D5_9GAMM</name>
<dbReference type="Gene3D" id="1.10.3210.10">
    <property type="entry name" value="Hypothetical protein af1432"/>
    <property type="match status" value="1"/>
</dbReference>
<gene>
    <name evidence="3" type="ORF">BTE48_10565</name>
</gene>
<feature type="domain" description="HDOD" evidence="2">
    <location>
        <begin position="212"/>
        <end position="413"/>
    </location>
</feature>
<dbReference type="STRING" id="64969.SAMN02745127_01281"/>
<dbReference type="InterPro" id="IPR014408">
    <property type="entry name" value="dGMP_Pdiesterase_EAL/HD-GYP"/>
</dbReference>
<evidence type="ECO:0000313" key="4">
    <source>
        <dbReference type="Proteomes" id="UP000191418"/>
    </source>
</evidence>
<comment type="caution">
    <text evidence="3">The sequence shown here is derived from an EMBL/GenBank/DDBJ whole genome shotgun (WGS) entry which is preliminary data.</text>
</comment>
<organism evidence="3 4">
    <name type="scientific">Oceanospirillum multiglobuliferum</name>
    <dbReference type="NCBI Taxonomy" id="64969"/>
    <lineage>
        <taxon>Bacteria</taxon>
        <taxon>Pseudomonadati</taxon>
        <taxon>Pseudomonadota</taxon>
        <taxon>Gammaproteobacteria</taxon>
        <taxon>Oceanospirillales</taxon>
        <taxon>Oceanospirillaceae</taxon>
        <taxon>Oceanospirillum</taxon>
    </lineage>
</organism>
<sequence>MNVINQDKTEQLGRFFAFARQPILSRHSEIVAYELLYRDHPEQQSSHFSNPLLATANVVVSGLIEQGIQLYANNSDCYINIPAEALPLAAEWIAPKERIVLEILEDVPASTDNIAHIIQLKEQGYRIALDDFILNDNTKALLPFADIIKIDLLAMDMPTIATHWAELKSYGAIMLAEKVETFEQWQSCVRQGFDLFQGYFFSKPENINGKTFHSSQAQIFQLLHQVCDPNVSINQLEQVIKQDPILYFRLMRYASNLCLKKEIKLQSVKQAVMMIGLTRLKAFLMLLSVTRMASQSDAAIGQMFIVASMTESAAADIDQLEADTGFLVGVLYSIANAMGKSLAGLLDELKLSTDIMNSLFSKPNNPGALSYQALAQCADRFSRQTCFMCTDCGARRNRMQHHYQNAIQWSDRLINTFTTR</sequence>
<dbReference type="PANTHER" id="PTHR33525:SF4">
    <property type="entry name" value="CYCLIC DI-GMP PHOSPHODIESTERASE CDGJ"/>
    <property type="match status" value="1"/>
</dbReference>
<feature type="non-terminal residue" evidence="3">
    <location>
        <position position="420"/>
    </location>
</feature>
<feature type="domain" description="EAL" evidence="1">
    <location>
        <begin position="1"/>
        <end position="218"/>
    </location>
</feature>
<dbReference type="Pfam" id="PF08668">
    <property type="entry name" value="HDOD"/>
    <property type="match status" value="1"/>
</dbReference>
<evidence type="ECO:0000313" key="3">
    <source>
        <dbReference type="EMBL" id="OPX55066.1"/>
    </source>
</evidence>
<accession>A0A1V4T3D5</accession>
<evidence type="ECO:0008006" key="5">
    <source>
        <dbReference type="Google" id="ProtNLM"/>
    </source>
</evidence>
<dbReference type="InterPro" id="IPR013976">
    <property type="entry name" value="HDOD"/>
</dbReference>
<dbReference type="PROSITE" id="PS50883">
    <property type="entry name" value="EAL"/>
    <property type="match status" value="1"/>
</dbReference>
<proteinExistence type="predicted"/>
<evidence type="ECO:0000259" key="2">
    <source>
        <dbReference type="PROSITE" id="PS51833"/>
    </source>
</evidence>
<dbReference type="Proteomes" id="UP000191418">
    <property type="component" value="Unassembled WGS sequence"/>
</dbReference>
<dbReference type="SUPFAM" id="SSF141868">
    <property type="entry name" value="EAL domain-like"/>
    <property type="match status" value="1"/>
</dbReference>
<dbReference type="PIRSF" id="PIRSF003180">
    <property type="entry name" value="DiGMPpdiest_YuxH"/>
    <property type="match status" value="1"/>
</dbReference>
<keyword evidence="4" id="KW-1185">Reference proteome</keyword>
<dbReference type="InterPro" id="IPR052340">
    <property type="entry name" value="RNase_Y/CdgJ"/>
</dbReference>